<dbReference type="STRING" id="686796.SAMN04488104_10284"/>
<proteinExistence type="predicted"/>
<name>A0A1G6UEB0_9BACT</name>
<gene>
    <name evidence="1" type="ORF">SAMN04488104_10284</name>
</gene>
<evidence type="ECO:0000313" key="2">
    <source>
        <dbReference type="Proteomes" id="UP000199060"/>
    </source>
</evidence>
<keyword evidence="2" id="KW-1185">Reference proteome</keyword>
<evidence type="ECO:0000313" key="1">
    <source>
        <dbReference type="EMBL" id="SDD39740.1"/>
    </source>
</evidence>
<accession>A0A1G6UEB0</accession>
<reference evidence="2" key="1">
    <citation type="submission" date="2016-10" db="EMBL/GenBank/DDBJ databases">
        <authorList>
            <person name="Varghese N."/>
            <person name="Submissions S."/>
        </authorList>
    </citation>
    <scope>NUCLEOTIDE SEQUENCE [LARGE SCALE GENOMIC DNA]</scope>
    <source>
        <strain evidence="2">DSM 23095</strain>
    </source>
</reference>
<dbReference type="OrthoDB" id="9788332at2"/>
<dbReference type="InterPro" id="IPR018673">
    <property type="entry name" value="DUF2141"/>
</dbReference>
<sequence>MITFILSVLFSMQIIATTPTFGSLELTVTNLESEKGLIRVLIFSSSDGFPEDPSKAIKALSVPIKSKKARLKINDLQAGNYAISVFHDENEDGKIRKNFFGYPLNKFGFSNNPNGFLSIPSFSRCAFSIEAGQYTYHEIVLR</sequence>
<dbReference type="RefSeq" id="WP_087940120.1">
    <property type="nucleotide sequence ID" value="NZ_FNAC01000028.1"/>
</dbReference>
<protein>
    <submittedName>
        <fullName evidence="1">Uncharacterized conserved protein, DUF2141 family</fullName>
    </submittedName>
</protein>
<dbReference type="EMBL" id="FNAC01000028">
    <property type="protein sequence ID" value="SDD39740.1"/>
    <property type="molecule type" value="Genomic_DNA"/>
</dbReference>
<dbReference type="Proteomes" id="UP000199060">
    <property type="component" value="Unassembled WGS sequence"/>
</dbReference>
<organism evidence="1 2">
    <name type="scientific">Algoriphagus faecimaris</name>
    <dbReference type="NCBI Taxonomy" id="686796"/>
    <lineage>
        <taxon>Bacteria</taxon>
        <taxon>Pseudomonadati</taxon>
        <taxon>Bacteroidota</taxon>
        <taxon>Cytophagia</taxon>
        <taxon>Cytophagales</taxon>
        <taxon>Cyclobacteriaceae</taxon>
        <taxon>Algoriphagus</taxon>
    </lineage>
</organism>
<dbReference type="AlphaFoldDB" id="A0A1G6UEB0"/>
<dbReference type="Pfam" id="PF09912">
    <property type="entry name" value="DUF2141"/>
    <property type="match status" value="1"/>
</dbReference>